<dbReference type="GO" id="GO:0004869">
    <property type="term" value="F:cysteine-type endopeptidase inhibitor activity"/>
    <property type="evidence" value="ECO:0007669"/>
    <property type="project" value="InterPro"/>
</dbReference>
<dbReference type="GO" id="GO:0006508">
    <property type="term" value="P:proteolysis"/>
    <property type="evidence" value="ECO:0007669"/>
    <property type="project" value="UniProtKB-KW"/>
</dbReference>
<evidence type="ECO:0000256" key="1">
    <source>
        <dbReference type="ARBA" id="ARBA00008455"/>
    </source>
</evidence>
<evidence type="ECO:0000259" key="12">
    <source>
        <dbReference type="SMART" id="SM00848"/>
    </source>
</evidence>
<feature type="domain" description="Peptidase C1A papain C-terminal" evidence="11">
    <location>
        <begin position="249"/>
        <end position="460"/>
    </location>
</feature>
<evidence type="ECO:0000256" key="8">
    <source>
        <dbReference type="ARBA" id="ARBA00023180"/>
    </source>
</evidence>
<dbReference type="SMART" id="SM00043">
    <property type="entry name" value="CY"/>
    <property type="match status" value="1"/>
</dbReference>
<dbReference type="PANTHER" id="PTHR12411">
    <property type="entry name" value="CYSTEINE PROTEASE FAMILY C1-RELATED"/>
    <property type="match status" value="1"/>
</dbReference>
<dbReference type="InterPro" id="IPR000010">
    <property type="entry name" value="Cystatin_dom"/>
</dbReference>
<dbReference type="InterPro" id="IPR013128">
    <property type="entry name" value="Peptidase_C1A"/>
</dbReference>
<dbReference type="PROSITE" id="PS00287">
    <property type="entry name" value="CYSTATIN"/>
    <property type="match status" value="1"/>
</dbReference>
<dbReference type="Gene3D" id="1.10.287.2250">
    <property type="match status" value="1"/>
</dbReference>
<comment type="similarity">
    <text evidence="1">Belongs to the peptidase C1 family.</text>
</comment>
<proteinExistence type="inferred from homology"/>
<evidence type="ECO:0000313" key="13">
    <source>
        <dbReference type="EMBL" id="KAK2175381.1"/>
    </source>
</evidence>
<dbReference type="Gene3D" id="3.90.70.10">
    <property type="entry name" value="Cysteine proteinases"/>
    <property type="match status" value="1"/>
</dbReference>
<comment type="caution">
    <text evidence="13">The sequence shown here is derived from an EMBL/GenBank/DDBJ whole genome shotgun (WGS) entry which is preliminary data.</text>
</comment>
<keyword evidence="3 9" id="KW-0732">Signal</keyword>
<dbReference type="InterPro" id="IPR025660">
    <property type="entry name" value="Pept_his_AS"/>
</dbReference>
<evidence type="ECO:0000256" key="3">
    <source>
        <dbReference type="ARBA" id="ARBA00022729"/>
    </source>
</evidence>
<keyword evidence="4" id="KW-0378">Hydrolase</keyword>
<dbReference type="PRINTS" id="PR00705">
    <property type="entry name" value="PAPAIN"/>
</dbReference>
<dbReference type="InterPro" id="IPR018073">
    <property type="entry name" value="Prot_inh_cystat_CS"/>
</dbReference>
<dbReference type="Proteomes" id="UP001209878">
    <property type="component" value="Unassembled WGS sequence"/>
</dbReference>
<feature type="domain" description="Cathepsin propeptide inhibitor" evidence="12">
    <location>
        <begin position="166"/>
        <end position="222"/>
    </location>
</feature>
<dbReference type="CDD" id="cd00042">
    <property type="entry name" value="CY"/>
    <property type="match status" value="1"/>
</dbReference>
<dbReference type="PROSITE" id="PS00639">
    <property type="entry name" value="THIOL_PROTEASE_HIS"/>
    <property type="match status" value="1"/>
</dbReference>
<evidence type="ECO:0000256" key="2">
    <source>
        <dbReference type="ARBA" id="ARBA00022670"/>
    </source>
</evidence>
<protein>
    <recommendedName>
        <fullName evidence="15">Cathepsin F</fullName>
    </recommendedName>
</protein>
<dbReference type="SUPFAM" id="SSF54001">
    <property type="entry name" value="Cysteine proteinases"/>
    <property type="match status" value="1"/>
</dbReference>
<keyword evidence="8" id="KW-0325">Glycoprotein</keyword>
<dbReference type="Pfam" id="PF08246">
    <property type="entry name" value="Inhibitor_I29"/>
    <property type="match status" value="1"/>
</dbReference>
<dbReference type="PROSITE" id="PS00640">
    <property type="entry name" value="THIOL_PROTEASE_ASN"/>
    <property type="match status" value="1"/>
</dbReference>
<evidence type="ECO:0000259" key="11">
    <source>
        <dbReference type="SMART" id="SM00645"/>
    </source>
</evidence>
<dbReference type="FunFam" id="3.90.70.10:FF:000130">
    <property type="entry name" value="Cysteine proteinase 1"/>
    <property type="match status" value="1"/>
</dbReference>
<dbReference type="AlphaFoldDB" id="A0AAD9KPY2"/>
<evidence type="ECO:0000256" key="4">
    <source>
        <dbReference type="ARBA" id="ARBA00022801"/>
    </source>
</evidence>
<feature type="domain" description="Cystatin" evidence="10">
    <location>
        <begin position="22"/>
        <end position="128"/>
    </location>
</feature>
<reference evidence="13" key="1">
    <citation type="journal article" date="2023" name="Mol. Biol. Evol.">
        <title>Third-Generation Sequencing Reveals the Adaptive Role of the Epigenome in Three Deep-Sea Polychaetes.</title>
        <authorList>
            <person name="Perez M."/>
            <person name="Aroh O."/>
            <person name="Sun Y."/>
            <person name="Lan Y."/>
            <person name="Juniper S.K."/>
            <person name="Young C.R."/>
            <person name="Angers B."/>
            <person name="Qian P.Y."/>
        </authorList>
    </citation>
    <scope>NUCLEOTIDE SEQUENCE</scope>
    <source>
        <strain evidence="13">R07B-5</strain>
    </source>
</reference>
<organism evidence="13 14">
    <name type="scientific">Ridgeia piscesae</name>
    <name type="common">Tubeworm</name>
    <dbReference type="NCBI Taxonomy" id="27915"/>
    <lineage>
        <taxon>Eukaryota</taxon>
        <taxon>Metazoa</taxon>
        <taxon>Spiralia</taxon>
        <taxon>Lophotrochozoa</taxon>
        <taxon>Annelida</taxon>
        <taxon>Polychaeta</taxon>
        <taxon>Sedentaria</taxon>
        <taxon>Canalipalpata</taxon>
        <taxon>Sabellida</taxon>
        <taxon>Siboglinidae</taxon>
        <taxon>Ridgeia</taxon>
    </lineage>
</organism>
<dbReference type="SMART" id="SM00645">
    <property type="entry name" value="Pept_C1"/>
    <property type="match status" value="1"/>
</dbReference>
<dbReference type="SUPFAM" id="SSF54403">
    <property type="entry name" value="Cystatin/monellin"/>
    <property type="match status" value="1"/>
</dbReference>
<evidence type="ECO:0000313" key="14">
    <source>
        <dbReference type="Proteomes" id="UP001209878"/>
    </source>
</evidence>
<dbReference type="GO" id="GO:0008234">
    <property type="term" value="F:cysteine-type peptidase activity"/>
    <property type="evidence" value="ECO:0007669"/>
    <property type="project" value="UniProtKB-KW"/>
</dbReference>
<dbReference type="InterPro" id="IPR038765">
    <property type="entry name" value="Papain-like_cys_pep_sf"/>
</dbReference>
<name>A0AAD9KPY2_RIDPI</name>
<keyword evidence="7" id="KW-1015">Disulfide bond</keyword>
<dbReference type="Pfam" id="PF00112">
    <property type="entry name" value="Peptidase_C1"/>
    <property type="match status" value="1"/>
</dbReference>
<dbReference type="EMBL" id="JAODUO010000734">
    <property type="protein sequence ID" value="KAK2175381.1"/>
    <property type="molecule type" value="Genomic_DNA"/>
</dbReference>
<keyword evidence="2" id="KW-0645">Protease</keyword>
<evidence type="ECO:0000256" key="9">
    <source>
        <dbReference type="SAM" id="SignalP"/>
    </source>
</evidence>
<evidence type="ECO:0000256" key="7">
    <source>
        <dbReference type="ARBA" id="ARBA00023157"/>
    </source>
</evidence>
<keyword evidence="6" id="KW-0865">Zymogen</keyword>
<dbReference type="SMART" id="SM00848">
    <property type="entry name" value="Inhibitor_I29"/>
    <property type="match status" value="1"/>
</dbReference>
<dbReference type="PROSITE" id="PS00139">
    <property type="entry name" value="THIOL_PROTEASE_CYS"/>
    <property type="match status" value="1"/>
</dbReference>
<feature type="signal peptide" evidence="9">
    <location>
        <begin position="1"/>
        <end position="20"/>
    </location>
</feature>
<sequence length="462" mass="51695">MSKQLAVVSFLLACLCLSLADPILDGWRDVDVNDDDTHEVAKAAVELLSARSNSIFKSKLVTVKSAEVQIVSGLLYKFTLDVGTSECRKGDNSRQLEDCAITETQECTLKFWVEPWTKKKELTTISCSNLQKVAQSGGLNENSKLSKEPEVVIGKQSLLDNLPESFQAFKRKYGRNYAAGEEKHRYEVFVKNMHKADTLQRRERGTAVYGATQFADMTEEEFRKNYLTPTWDTSYDPFLKQALIPNDLAPEQFDWREHGAVTPVKNQGSCGSCWAFSTTGNVEGQWAIKKKHLVSLSEQELVDCDKLDQGCEGGLPSNAYKEIIRLGGLETEKEYPYEGRDEKCFFNRTEAKIDINGGLNISSNENDMAAWLAKNGPISIGINANAMQFYFGGISHPWKIFCNPESLDHGVLIVGYGVRKSTPYWIVKNSWGPTWGEKGYYLVYRGDGVCGLNRMATSAVIN</sequence>
<dbReference type="InterPro" id="IPR046350">
    <property type="entry name" value="Cystatin_sf"/>
</dbReference>
<dbReference type="InterPro" id="IPR013201">
    <property type="entry name" value="Prot_inhib_I29"/>
</dbReference>
<feature type="chain" id="PRO_5042025796" description="Cathepsin F" evidence="9">
    <location>
        <begin position="21"/>
        <end position="462"/>
    </location>
</feature>
<dbReference type="Gene3D" id="3.10.450.10">
    <property type="match status" value="1"/>
</dbReference>
<keyword evidence="14" id="KW-1185">Reference proteome</keyword>
<evidence type="ECO:0000259" key="10">
    <source>
        <dbReference type="SMART" id="SM00043"/>
    </source>
</evidence>
<evidence type="ECO:0000256" key="6">
    <source>
        <dbReference type="ARBA" id="ARBA00023145"/>
    </source>
</evidence>
<evidence type="ECO:0008006" key="15">
    <source>
        <dbReference type="Google" id="ProtNLM"/>
    </source>
</evidence>
<dbReference type="InterPro" id="IPR025661">
    <property type="entry name" value="Pept_asp_AS"/>
</dbReference>
<dbReference type="CDD" id="cd02248">
    <property type="entry name" value="Peptidase_C1A"/>
    <property type="match status" value="1"/>
</dbReference>
<dbReference type="Pfam" id="PF00031">
    <property type="entry name" value="Cystatin"/>
    <property type="match status" value="1"/>
</dbReference>
<dbReference type="InterPro" id="IPR039417">
    <property type="entry name" value="Peptidase_C1A_papain-like"/>
</dbReference>
<dbReference type="InterPro" id="IPR000169">
    <property type="entry name" value="Pept_cys_AS"/>
</dbReference>
<evidence type="ECO:0000256" key="5">
    <source>
        <dbReference type="ARBA" id="ARBA00022807"/>
    </source>
</evidence>
<dbReference type="InterPro" id="IPR000668">
    <property type="entry name" value="Peptidase_C1A_C"/>
</dbReference>
<keyword evidence="5" id="KW-0788">Thiol protease</keyword>
<accession>A0AAD9KPY2</accession>
<gene>
    <name evidence="13" type="ORF">NP493_737g02080</name>
</gene>